<evidence type="ECO:0000313" key="6">
    <source>
        <dbReference type="EMBL" id="TEB09174.1"/>
    </source>
</evidence>
<feature type="domain" description="HTH lysR-type" evidence="5">
    <location>
        <begin position="1"/>
        <end position="58"/>
    </location>
</feature>
<organism evidence="6 7">
    <name type="scientific">Pelotomaculum propionicicum</name>
    <dbReference type="NCBI Taxonomy" id="258475"/>
    <lineage>
        <taxon>Bacteria</taxon>
        <taxon>Bacillati</taxon>
        <taxon>Bacillota</taxon>
        <taxon>Clostridia</taxon>
        <taxon>Eubacteriales</taxon>
        <taxon>Desulfotomaculaceae</taxon>
        <taxon>Pelotomaculum</taxon>
    </lineage>
</organism>
<dbReference type="FunFam" id="1.10.10.10:FF:000001">
    <property type="entry name" value="LysR family transcriptional regulator"/>
    <property type="match status" value="1"/>
</dbReference>
<protein>
    <submittedName>
        <fullName evidence="6">HTH-type transcriptional regulator CysL</fullName>
    </submittedName>
</protein>
<gene>
    <name evidence="6" type="primary">cysL_5</name>
    <name evidence="6" type="ORF">Pmgp_03349</name>
</gene>
<dbReference type="PANTHER" id="PTHR30126">
    <property type="entry name" value="HTH-TYPE TRANSCRIPTIONAL REGULATOR"/>
    <property type="match status" value="1"/>
</dbReference>
<sequence>MRIEQLYYLTEVAKTKSINLTAEHIYVSQPSISEAIQKLEKELGVTLLNRSPQGVYLTEDGEKVVKRAREILKIVDQLKSDLKSNETKTSLLKGSLLISYAPLINVSIIQKALSDFSKNYPKVNITLKEQLVEKLMLNIKDGKADLGLILIPDELLISGKLSKIDINNEFHFERLFNDKLVVGIGKTSPLSKRKFITIKQILKYPLAIYQTDNEDTWLMRLLKRYGEPKSLFKCDSNKLFKKLIIEGMAAGFFAKSTLIEDISYKEILYLPIRNNVQLSCGWIRSYNFPFSEAAQEFVKVLKSYC</sequence>
<evidence type="ECO:0000256" key="4">
    <source>
        <dbReference type="ARBA" id="ARBA00023163"/>
    </source>
</evidence>
<proteinExistence type="inferred from homology"/>
<dbReference type="PROSITE" id="PS50931">
    <property type="entry name" value="HTH_LYSR"/>
    <property type="match status" value="1"/>
</dbReference>
<dbReference type="RefSeq" id="WP_134215425.1">
    <property type="nucleotide sequence ID" value="NZ_QFFZ01000057.1"/>
</dbReference>
<dbReference type="SUPFAM" id="SSF53850">
    <property type="entry name" value="Periplasmic binding protein-like II"/>
    <property type="match status" value="1"/>
</dbReference>
<dbReference type="GO" id="GO:0003700">
    <property type="term" value="F:DNA-binding transcription factor activity"/>
    <property type="evidence" value="ECO:0007669"/>
    <property type="project" value="InterPro"/>
</dbReference>
<keyword evidence="2" id="KW-0805">Transcription regulation</keyword>
<evidence type="ECO:0000256" key="3">
    <source>
        <dbReference type="ARBA" id="ARBA00023125"/>
    </source>
</evidence>
<comment type="similarity">
    <text evidence="1">Belongs to the LysR transcriptional regulatory family.</text>
</comment>
<evidence type="ECO:0000313" key="7">
    <source>
        <dbReference type="Proteomes" id="UP000297597"/>
    </source>
</evidence>
<dbReference type="Gene3D" id="1.10.10.10">
    <property type="entry name" value="Winged helix-like DNA-binding domain superfamily/Winged helix DNA-binding domain"/>
    <property type="match status" value="1"/>
</dbReference>
<dbReference type="Gene3D" id="3.40.190.290">
    <property type="match status" value="1"/>
</dbReference>
<dbReference type="InterPro" id="IPR036388">
    <property type="entry name" value="WH-like_DNA-bd_sf"/>
</dbReference>
<dbReference type="InterPro" id="IPR005119">
    <property type="entry name" value="LysR_subst-bd"/>
</dbReference>
<dbReference type="InterPro" id="IPR036390">
    <property type="entry name" value="WH_DNA-bd_sf"/>
</dbReference>
<dbReference type="PANTHER" id="PTHR30126:SF40">
    <property type="entry name" value="HTH-TYPE TRANSCRIPTIONAL REGULATOR GLTR"/>
    <property type="match status" value="1"/>
</dbReference>
<accession>A0A4Y7RJK7</accession>
<dbReference type="SUPFAM" id="SSF46785">
    <property type="entry name" value="Winged helix' DNA-binding domain"/>
    <property type="match status" value="1"/>
</dbReference>
<dbReference type="GO" id="GO:0000976">
    <property type="term" value="F:transcription cis-regulatory region binding"/>
    <property type="evidence" value="ECO:0007669"/>
    <property type="project" value="TreeGrafter"/>
</dbReference>
<evidence type="ECO:0000259" key="5">
    <source>
        <dbReference type="PROSITE" id="PS50931"/>
    </source>
</evidence>
<dbReference type="CDD" id="cd05466">
    <property type="entry name" value="PBP2_LTTR_substrate"/>
    <property type="match status" value="1"/>
</dbReference>
<dbReference type="Proteomes" id="UP000297597">
    <property type="component" value="Unassembled WGS sequence"/>
</dbReference>
<dbReference type="EMBL" id="QFFZ01000057">
    <property type="protein sequence ID" value="TEB09174.1"/>
    <property type="molecule type" value="Genomic_DNA"/>
</dbReference>
<evidence type="ECO:0000256" key="2">
    <source>
        <dbReference type="ARBA" id="ARBA00023015"/>
    </source>
</evidence>
<dbReference type="AlphaFoldDB" id="A0A4Y7RJK7"/>
<evidence type="ECO:0000256" key="1">
    <source>
        <dbReference type="ARBA" id="ARBA00009437"/>
    </source>
</evidence>
<keyword evidence="7" id="KW-1185">Reference proteome</keyword>
<reference evidence="6 7" key="1">
    <citation type="journal article" date="2018" name="Environ. Microbiol.">
        <title>Novel energy conservation strategies and behaviour of Pelotomaculum schinkii driving syntrophic propionate catabolism.</title>
        <authorList>
            <person name="Hidalgo-Ahumada C.A.P."/>
            <person name="Nobu M.K."/>
            <person name="Narihiro T."/>
            <person name="Tamaki H."/>
            <person name="Liu W.T."/>
            <person name="Kamagata Y."/>
            <person name="Stams A.J.M."/>
            <person name="Imachi H."/>
            <person name="Sousa D.Z."/>
        </authorList>
    </citation>
    <scope>NUCLEOTIDE SEQUENCE [LARGE SCALE GENOMIC DNA]</scope>
    <source>
        <strain evidence="6 7">MGP</strain>
    </source>
</reference>
<keyword evidence="4" id="KW-0804">Transcription</keyword>
<keyword evidence="3" id="KW-0238">DNA-binding</keyword>
<dbReference type="Pfam" id="PF00126">
    <property type="entry name" value="HTH_1"/>
    <property type="match status" value="1"/>
</dbReference>
<dbReference type="InterPro" id="IPR000847">
    <property type="entry name" value="LysR_HTH_N"/>
</dbReference>
<dbReference type="PRINTS" id="PR00039">
    <property type="entry name" value="HTHLYSR"/>
</dbReference>
<dbReference type="Pfam" id="PF03466">
    <property type="entry name" value="LysR_substrate"/>
    <property type="match status" value="1"/>
</dbReference>
<comment type="caution">
    <text evidence="6">The sequence shown here is derived from an EMBL/GenBank/DDBJ whole genome shotgun (WGS) entry which is preliminary data.</text>
</comment>
<name>A0A4Y7RJK7_9FIRM</name>
<dbReference type="OrthoDB" id="119203at2"/>